<evidence type="ECO:0000313" key="2">
    <source>
        <dbReference type="Proteomes" id="UP001224622"/>
    </source>
</evidence>
<dbReference type="EMBL" id="JAVIGA010000024">
    <property type="protein sequence ID" value="MDQ9128555.1"/>
    <property type="molecule type" value="Genomic_DNA"/>
</dbReference>
<reference evidence="1" key="1">
    <citation type="submission" date="2023-08" db="EMBL/GenBank/DDBJ databases">
        <title>The Comparative Genomic Analysis of Yersiniaceae from Polar Regions.</title>
        <authorList>
            <person name="Goncharov A."/>
            <person name="Aslanov B."/>
            <person name="Kolodzhieva V."/>
            <person name="Azarov D."/>
            <person name="Mochov A."/>
            <person name="Lebedeva E."/>
        </authorList>
    </citation>
    <scope>NUCLEOTIDE SEQUENCE</scope>
    <source>
        <strain evidence="1">Vf</strain>
    </source>
</reference>
<dbReference type="AlphaFoldDB" id="A0AAJ1YHY8"/>
<comment type="caution">
    <text evidence="1">The sequence shown here is derived from an EMBL/GenBank/DDBJ whole genome shotgun (WGS) entry which is preliminary data.</text>
</comment>
<dbReference type="NCBIfam" id="TIGR01725">
    <property type="entry name" value="phge_HK97_gp10"/>
    <property type="match status" value="1"/>
</dbReference>
<accession>A0AAJ1YHY8</accession>
<proteinExistence type="predicted"/>
<sequence length="148" mass="15992">MISGNLDFSGLLDISKDLELLSKAENRNVLRQATRAGANVLRDEVRARAPKKTGKLARNVVAVNMRAKDGGAVAGVHIRGRNPRTGNSDNSMKASNPKNAFYWRFVELGTVKMAPVPFIRPAYDAKEGAAAEAAFAKVNEAIDKVLSK</sequence>
<evidence type="ECO:0000313" key="1">
    <source>
        <dbReference type="EMBL" id="MDQ9128555.1"/>
    </source>
</evidence>
<dbReference type="InterPro" id="IPR010064">
    <property type="entry name" value="HK97-gp10_tail"/>
</dbReference>
<dbReference type="Proteomes" id="UP001224622">
    <property type="component" value="Unassembled WGS sequence"/>
</dbReference>
<protein>
    <submittedName>
        <fullName evidence="1">HK97 gp10 family phage protein</fullName>
    </submittedName>
</protein>
<dbReference type="RefSeq" id="WP_094981913.1">
    <property type="nucleotide sequence ID" value="NZ_CAMISB010000011.1"/>
</dbReference>
<dbReference type="Pfam" id="PF04883">
    <property type="entry name" value="HK97-gp10_like"/>
    <property type="match status" value="1"/>
</dbReference>
<organism evidence="1 2">
    <name type="scientific">Serratia fonticola</name>
    <dbReference type="NCBI Taxonomy" id="47917"/>
    <lineage>
        <taxon>Bacteria</taxon>
        <taxon>Pseudomonadati</taxon>
        <taxon>Pseudomonadota</taxon>
        <taxon>Gammaproteobacteria</taxon>
        <taxon>Enterobacterales</taxon>
        <taxon>Yersiniaceae</taxon>
        <taxon>Serratia</taxon>
    </lineage>
</organism>
<gene>
    <name evidence="1" type="ORF">RDT67_19240</name>
</gene>
<name>A0AAJ1YHY8_SERFO</name>